<dbReference type="GO" id="GO:0032012">
    <property type="term" value="P:regulation of ARF protein signal transduction"/>
    <property type="evidence" value="ECO:0007669"/>
    <property type="project" value="InterPro"/>
</dbReference>
<feature type="domain" description="SEC7" evidence="2">
    <location>
        <begin position="1"/>
        <end position="78"/>
    </location>
</feature>
<dbReference type="InterPro" id="IPR023394">
    <property type="entry name" value="Sec7_C_sf"/>
</dbReference>
<proteinExistence type="predicted"/>
<feature type="region of interest" description="Disordered" evidence="1">
    <location>
        <begin position="522"/>
        <end position="566"/>
    </location>
</feature>
<dbReference type="PANTHER" id="PTHR10663">
    <property type="entry name" value="GUANYL-NUCLEOTIDE EXCHANGE FACTOR"/>
    <property type="match status" value="1"/>
</dbReference>
<evidence type="ECO:0000256" key="1">
    <source>
        <dbReference type="SAM" id="MobiDB-lite"/>
    </source>
</evidence>
<dbReference type="SUPFAM" id="SSF48425">
    <property type="entry name" value="Sec7 domain"/>
    <property type="match status" value="1"/>
</dbReference>
<gene>
    <name evidence="3" type="ORF">WUBG_09080</name>
</gene>
<evidence type="ECO:0000259" key="2">
    <source>
        <dbReference type="PROSITE" id="PS50190"/>
    </source>
</evidence>
<dbReference type="InterPro" id="IPR035999">
    <property type="entry name" value="Sec7_dom_sf"/>
</dbReference>
<dbReference type="Gene3D" id="1.10.1000.11">
    <property type="entry name" value="Arf Nucleotide-binding Site Opener,domain 2"/>
    <property type="match status" value="1"/>
</dbReference>
<dbReference type="EMBL" id="ADBV01004907">
    <property type="protein sequence ID" value="EJW80011.1"/>
    <property type="molecule type" value="Genomic_DNA"/>
</dbReference>
<dbReference type="Pfam" id="PF01369">
    <property type="entry name" value="Sec7"/>
    <property type="match status" value="1"/>
</dbReference>
<dbReference type="GO" id="GO:0005737">
    <property type="term" value="C:cytoplasm"/>
    <property type="evidence" value="ECO:0007669"/>
    <property type="project" value="UniProtKB-ARBA"/>
</dbReference>
<organism evidence="3 4">
    <name type="scientific">Wuchereria bancrofti</name>
    <dbReference type="NCBI Taxonomy" id="6293"/>
    <lineage>
        <taxon>Eukaryota</taxon>
        <taxon>Metazoa</taxon>
        <taxon>Ecdysozoa</taxon>
        <taxon>Nematoda</taxon>
        <taxon>Chromadorea</taxon>
        <taxon>Rhabditida</taxon>
        <taxon>Spirurina</taxon>
        <taxon>Spiruromorpha</taxon>
        <taxon>Filarioidea</taxon>
        <taxon>Onchocercidae</taxon>
        <taxon>Wuchereria</taxon>
    </lineage>
</organism>
<name>J9EC54_WUCBA</name>
<reference evidence="4" key="1">
    <citation type="submission" date="2012-08" db="EMBL/GenBank/DDBJ databases">
        <title>The Genome Sequence of Wuchereria bancrofti.</title>
        <authorList>
            <person name="Nutman T.B."/>
            <person name="Fink D.L."/>
            <person name="Russ C."/>
            <person name="Young S."/>
            <person name="Zeng Q."/>
            <person name="Koehrsen M."/>
            <person name="Alvarado L."/>
            <person name="Berlin A."/>
            <person name="Chapman S.B."/>
            <person name="Chen Z."/>
            <person name="Freedman E."/>
            <person name="Gellesch M."/>
            <person name="Goldberg J."/>
            <person name="Griggs A."/>
            <person name="Gujja S."/>
            <person name="Heilman E.R."/>
            <person name="Heiman D."/>
            <person name="Hepburn T."/>
            <person name="Howarth C."/>
            <person name="Jen D."/>
            <person name="Larson L."/>
            <person name="Lewis B."/>
            <person name="Mehta T."/>
            <person name="Park D."/>
            <person name="Pearson M."/>
            <person name="Roberts A."/>
            <person name="Saif S."/>
            <person name="Shea T."/>
            <person name="Shenoy N."/>
            <person name="Sisk P."/>
            <person name="Stolte C."/>
            <person name="Sykes S."/>
            <person name="Walk T."/>
            <person name="White J."/>
            <person name="Yandava C."/>
            <person name="Haas B."/>
            <person name="Henn M.R."/>
            <person name="Nusbaum C."/>
            <person name="Birren B."/>
        </authorList>
    </citation>
    <scope>NUCLEOTIDE SEQUENCE [LARGE SCALE GENOMIC DNA]</scope>
    <source>
        <strain evidence="4">NA</strain>
    </source>
</reference>
<feature type="compositionally biased region" description="Polar residues" evidence="1">
    <location>
        <begin position="522"/>
        <end position="531"/>
    </location>
</feature>
<comment type="caution">
    <text evidence="3">The sequence shown here is derived from an EMBL/GenBank/DDBJ whole genome shotgun (WGS) entry which is preliminary data.</text>
</comment>
<protein>
    <recommendedName>
        <fullName evidence="2">SEC7 domain-containing protein</fullName>
    </recommendedName>
</protein>
<dbReference type="PANTHER" id="PTHR10663:SF388">
    <property type="entry name" value="GOLGI-SPECIFIC BREFELDIN A-RESISTANCE GUANINE NUCLEOTIDE EXCHANGE FACTOR 1"/>
    <property type="match status" value="1"/>
</dbReference>
<dbReference type="AlphaFoldDB" id="J9EC54"/>
<evidence type="ECO:0000313" key="3">
    <source>
        <dbReference type="EMBL" id="EJW80011.1"/>
    </source>
</evidence>
<dbReference type="GO" id="GO:0012505">
    <property type="term" value="C:endomembrane system"/>
    <property type="evidence" value="ECO:0007669"/>
    <property type="project" value="UniProtKB-ARBA"/>
</dbReference>
<accession>J9EC54</accession>
<dbReference type="PROSITE" id="PS50190">
    <property type="entry name" value="SEC7"/>
    <property type="match status" value="1"/>
</dbReference>
<dbReference type="InterPro" id="IPR000904">
    <property type="entry name" value="Sec7_dom"/>
</dbReference>
<dbReference type="Proteomes" id="UP000004810">
    <property type="component" value="Unassembled WGS sequence"/>
</dbReference>
<sequence length="610" mass="68626">MFLEAFRLPGEAAEISMVMQHFADHWYIANGEPFNHVDAAFTLAYAVIMLNTDQHNPLGAEKSATDASRMFQAKFIRNEEIVMPAEQVGIVKENYLWKVLLRRGETKEGEFIHVPAGWNDHDLFSITWGPASAALSFVFDKSGRDTILQKVLNGYRKCASIAAHYGMSDVFDNLIIHLCKFSTLMATNEDNPEQSLEIQQHGVLIENSNQSAEQIAIAFGENTKAQMAARAMFQLVHAHGDILREGWKNVLDSILRLFYARLLPTAITEVEDFVDSKGWVSIQRVSPPKLSTNRSDSGLLSWLGLGSNYDNKEFTPTVDQQQLIKIAQEVIAECHPEQLIVDGKYLTSSALSELISTIIQASTNVAHIEMDKGEPVIRKLKEQEEDALVLYLEMMISIALENKDRLSQIWTPIKQHLKWIMTSFGRNPLIVERAVVGLLRIANRNLYHLKDDIADEVLQSLGILLKLPPPAMFMFSRQISYGLHELLRTNAANVHRREHWAILFGLMEAAGAGVYPEDFNNTQIDTPASSQRKSKILNRQVHSDTEPSLNRPRVDNTNETMSVDRGYTSDVVKGSISSFSTLSEHIDSAASLLKETSTEWIHVDHKDGLF</sequence>
<dbReference type="GO" id="GO:0005085">
    <property type="term" value="F:guanyl-nucleotide exchange factor activity"/>
    <property type="evidence" value="ECO:0007669"/>
    <property type="project" value="InterPro"/>
</dbReference>
<dbReference type="GO" id="GO:0016192">
    <property type="term" value="P:vesicle-mediated transport"/>
    <property type="evidence" value="ECO:0007669"/>
    <property type="project" value="UniProtKB-ARBA"/>
</dbReference>
<evidence type="ECO:0000313" key="4">
    <source>
        <dbReference type="Proteomes" id="UP000004810"/>
    </source>
</evidence>